<proteinExistence type="predicted"/>
<evidence type="ECO:0000259" key="4">
    <source>
        <dbReference type="Pfam" id="PF00892"/>
    </source>
</evidence>
<evidence type="ECO:0000256" key="2">
    <source>
        <dbReference type="SAM" id="Phobius"/>
    </source>
</evidence>
<feature type="compositionally biased region" description="Basic and acidic residues" evidence="1">
    <location>
        <begin position="392"/>
        <end position="402"/>
    </location>
</feature>
<feature type="transmembrane region" description="Helical" evidence="2">
    <location>
        <begin position="225"/>
        <end position="254"/>
    </location>
</feature>
<dbReference type="AlphaFoldDB" id="A0A553PN46"/>
<feature type="domain" description="EamA" evidence="4">
    <location>
        <begin position="107"/>
        <end position="164"/>
    </location>
</feature>
<keyword evidence="3" id="KW-0732">Signal</keyword>
<evidence type="ECO:0000256" key="1">
    <source>
        <dbReference type="SAM" id="MobiDB-lite"/>
    </source>
</evidence>
<name>A0A553PN46_TIGCA</name>
<feature type="transmembrane region" description="Helical" evidence="2">
    <location>
        <begin position="340"/>
        <end position="360"/>
    </location>
</feature>
<dbReference type="Proteomes" id="UP000318571">
    <property type="component" value="Chromosome 6"/>
</dbReference>
<feature type="transmembrane region" description="Helical" evidence="2">
    <location>
        <begin position="315"/>
        <end position="334"/>
    </location>
</feature>
<organism evidence="5 6">
    <name type="scientific">Tigriopus californicus</name>
    <name type="common">Marine copepod</name>
    <dbReference type="NCBI Taxonomy" id="6832"/>
    <lineage>
        <taxon>Eukaryota</taxon>
        <taxon>Metazoa</taxon>
        <taxon>Ecdysozoa</taxon>
        <taxon>Arthropoda</taxon>
        <taxon>Crustacea</taxon>
        <taxon>Multicrustacea</taxon>
        <taxon>Hexanauplia</taxon>
        <taxon>Copepoda</taxon>
        <taxon>Harpacticoida</taxon>
        <taxon>Harpacticidae</taxon>
        <taxon>Tigriopus</taxon>
    </lineage>
</organism>
<feature type="transmembrane region" description="Helical" evidence="2">
    <location>
        <begin position="148"/>
        <end position="172"/>
    </location>
</feature>
<keyword evidence="2" id="KW-0472">Membrane</keyword>
<sequence>MNMFHLSLATLMLITGSINTLSVKWADTMTSESSDGQQRGFDHPFLQACGMFLGEMMCMVAYYALRWRRQRALARARDPDAPQELGPPETPFSPLIFLPPAMCDMTATSIQYIGLTLTYASSFQMLRGAVIIFTGLFSRIFLRRRFQWFKWFGIGLIIIGLAVVGLCDMLYLHPAHHKNETLVETQSNLQSPLFHAEYYGGSIQGLNALVSESNKSSSDVLLGDILIVCAQAVGWEGTFGFLTLATLLIPMYFIPVGPKFGNNPRHVLEDAYDGLYQLFHNGQLMTAFCGTVVSIAFFNFAGISVTKEMSATTRMVLDSVRTMVIWGVSLMVGWQRFHVLQLLGFALLVCGMCIYNDLVFAPGIKYLRGRFCTRRDPYANLDNESEETGPVEPERSIYERET</sequence>
<dbReference type="Pfam" id="PF00892">
    <property type="entry name" value="EamA"/>
    <property type="match status" value="1"/>
</dbReference>
<feature type="transmembrane region" description="Helical" evidence="2">
    <location>
        <begin position="44"/>
        <end position="65"/>
    </location>
</feature>
<feature type="signal peptide" evidence="3">
    <location>
        <begin position="1"/>
        <end position="20"/>
    </location>
</feature>
<keyword evidence="6" id="KW-1185">Reference proteome</keyword>
<evidence type="ECO:0000256" key="3">
    <source>
        <dbReference type="SAM" id="SignalP"/>
    </source>
</evidence>
<dbReference type="PANTHER" id="PTHR13146">
    <property type="match status" value="1"/>
</dbReference>
<dbReference type="InterPro" id="IPR000620">
    <property type="entry name" value="EamA_dom"/>
</dbReference>
<feature type="transmembrane region" description="Helical" evidence="2">
    <location>
        <begin position="125"/>
        <end position="142"/>
    </location>
</feature>
<feature type="region of interest" description="Disordered" evidence="1">
    <location>
        <begin position="382"/>
        <end position="402"/>
    </location>
</feature>
<feature type="transmembrane region" description="Helical" evidence="2">
    <location>
        <begin position="284"/>
        <end position="303"/>
    </location>
</feature>
<dbReference type="STRING" id="6832.A0A553PN46"/>
<evidence type="ECO:0000313" key="5">
    <source>
        <dbReference type="EMBL" id="TRY79109.1"/>
    </source>
</evidence>
<evidence type="ECO:0000313" key="6">
    <source>
        <dbReference type="Proteomes" id="UP000318571"/>
    </source>
</evidence>
<dbReference type="Gene3D" id="1.10.3730.20">
    <property type="match status" value="1"/>
</dbReference>
<reference evidence="5 6" key="1">
    <citation type="journal article" date="2018" name="Nat. Ecol. Evol.">
        <title>Genomic signatures of mitonuclear coevolution across populations of Tigriopus californicus.</title>
        <authorList>
            <person name="Barreto F.S."/>
            <person name="Watson E.T."/>
            <person name="Lima T.G."/>
            <person name="Willett C.S."/>
            <person name="Edmands S."/>
            <person name="Li W."/>
            <person name="Burton R.S."/>
        </authorList>
    </citation>
    <scope>NUCLEOTIDE SEQUENCE [LARGE SCALE GENOMIC DNA]</scope>
    <source>
        <strain evidence="5 6">San Diego</strain>
    </source>
</reference>
<dbReference type="EMBL" id="VCGU01000002">
    <property type="protein sequence ID" value="TRY79109.1"/>
    <property type="molecule type" value="Genomic_DNA"/>
</dbReference>
<gene>
    <name evidence="5" type="ORF">TCAL_06590</name>
</gene>
<dbReference type="PANTHER" id="PTHR13146:SF0">
    <property type="entry name" value="SOLUTE CARRIER FAMILY 35 MEMBER F6"/>
    <property type="match status" value="1"/>
</dbReference>
<dbReference type="InterPro" id="IPR037185">
    <property type="entry name" value="EmrE-like"/>
</dbReference>
<keyword evidence="2" id="KW-1133">Transmembrane helix</keyword>
<comment type="caution">
    <text evidence="5">The sequence shown here is derived from an EMBL/GenBank/DDBJ whole genome shotgun (WGS) entry which is preliminary data.</text>
</comment>
<dbReference type="GO" id="GO:0016020">
    <property type="term" value="C:membrane"/>
    <property type="evidence" value="ECO:0007669"/>
    <property type="project" value="InterPro"/>
</dbReference>
<dbReference type="SUPFAM" id="SSF103481">
    <property type="entry name" value="Multidrug resistance efflux transporter EmrE"/>
    <property type="match status" value="1"/>
</dbReference>
<feature type="chain" id="PRO_5022019393" description="EamA domain-containing protein" evidence="3">
    <location>
        <begin position="21"/>
        <end position="402"/>
    </location>
</feature>
<protein>
    <recommendedName>
        <fullName evidence="4">EamA domain-containing protein</fullName>
    </recommendedName>
</protein>
<keyword evidence="2" id="KW-0812">Transmembrane</keyword>
<dbReference type="OMA" id="RVEYDNQ"/>
<accession>A0A553PN46</accession>